<dbReference type="Proteomes" id="UP000184010">
    <property type="component" value="Unassembled WGS sequence"/>
</dbReference>
<dbReference type="AlphaFoldDB" id="A0A1M7V085"/>
<sequence length="68" mass="7550">MPCGQTRMALVILGYLTPDFLPCNFRDSIGSFSYTVGSRTFVTIQNMKFIDESKGHTGTKVLVPFVSK</sequence>
<name>A0A1M7V085_9FIRM</name>
<keyword evidence="2" id="KW-1185">Reference proteome</keyword>
<evidence type="ECO:0000313" key="2">
    <source>
        <dbReference type="Proteomes" id="UP000184010"/>
    </source>
</evidence>
<evidence type="ECO:0000313" key="1">
    <source>
        <dbReference type="EMBL" id="SHN88602.1"/>
    </source>
</evidence>
<accession>A0A1M7V085</accession>
<gene>
    <name evidence="1" type="ORF">SAMN02745215_05426</name>
</gene>
<dbReference type="EMBL" id="FRDN01000031">
    <property type="protein sequence ID" value="SHN88602.1"/>
    <property type="molecule type" value="Genomic_DNA"/>
</dbReference>
<organism evidence="1 2">
    <name type="scientific">Desulfitobacterium chlororespirans DSM 11544</name>
    <dbReference type="NCBI Taxonomy" id="1121395"/>
    <lineage>
        <taxon>Bacteria</taxon>
        <taxon>Bacillati</taxon>
        <taxon>Bacillota</taxon>
        <taxon>Clostridia</taxon>
        <taxon>Eubacteriales</taxon>
        <taxon>Desulfitobacteriaceae</taxon>
        <taxon>Desulfitobacterium</taxon>
    </lineage>
</organism>
<reference evidence="2" key="1">
    <citation type="submission" date="2016-12" db="EMBL/GenBank/DDBJ databases">
        <authorList>
            <person name="Varghese N."/>
            <person name="Submissions S."/>
        </authorList>
    </citation>
    <scope>NUCLEOTIDE SEQUENCE [LARGE SCALE GENOMIC DNA]</scope>
    <source>
        <strain evidence="2">DSM 11544</strain>
    </source>
</reference>
<proteinExistence type="predicted"/>
<protein>
    <submittedName>
        <fullName evidence="1">Uncharacterized protein</fullName>
    </submittedName>
</protein>